<evidence type="ECO:0000313" key="11">
    <source>
        <dbReference type="Proteomes" id="UP000198854"/>
    </source>
</evidence>
<dbReference type="InterPro" id="IPR008333">
    <property type="entry name" value="Cbr1-like_FAD-bd_dom"/>
</dbReference>
<dbReference type="STRING" id="861298.SAMN04488136_102193"/>
<dbReference type="Pfam" id="PF00111">
    <property type="entry name" value="Fer2"/>
    <property type="match status" value="1"/>
</dbReference>
<accession>A0A1G7WVE0</accession>
<keyword evidence="1" id="KW-0285">Flavoprotein</keyword>
<keyword evidence="4" id="KW-0479">Metal-binding</keyword>
<dbReference type="PANTHER" id="PTHR47354:SF1">
    <property type="entry name" value="CARNITINE MONOOXYGENASE REDUCTASE SUBUNIT"/>
    <property type="match status" value="1"/>
</dbReference>
<evidence type="ECO:0000259" key="8">
    <source>
        <dbReference type="PROSITE" id="PS51085"/>
    </source>
</evidence>
<dbReference type="InterPro" id="IPR050415">
    <property type="entry name" value="MRET"/>
</dbReference>
<dbReference type="PROSITE" id="PS00197">
    <property type="entry name" value="2FE2S_FER_1"/>
    <property type="match status" value="1"/>
</dbReference>
<evidence type="ECO:0000256" key="6">
    <source>
        <dbReference type="ARBA" id="ARBA00023004"/>
    </source>
</evidence>
<keyword evidence="5" id="KW-0560">Oxidoreductase</keyword>
<keyword evidence="3" id="KW-0001">2Fe-2S</keyword>
<proteinExistence type="predicted"/>
<dbReference type="GO" id="GO:0046872">
    <property type="term" value="F:metal ion binding"/>
    <property type="evidence" value="ECO:0007669"/>
    <property type="project" value="UniProtKB-KW"/>
</dbReference>
<dbReference type="InterPro" id="IPR017927">
    <property type="entry name" value="FAD-bd_FR_type"/>
</dbReference>
<dbReference type="GO" id="GO:0016491">
    <property type="term" value="F:oxidoreductase activity"/>
    <property type="evidence" value="ECO:0007669"/>
    <property type="project" value="UniProtKB-KW"/>
</dbReference>
<dbReference type="AlphaFoldDB" id="A0A1G7WVE0"/>
<dbReference type="Gene3D" id="3.40.50.80">
    <property type="entry name" value="Nucleotide-binding domain of ferredoxin-NADP reductase (FNR) module"/>
    <property type="match status" value="1"/>
</dbReference>
<dbReference type="CDD" id="cd00207">
    <property type="entry name" value="fer2"/>
    <property type="match status" value="1"/>
</dbReference>
<dbReference type="Pfam" id="PF00970">
    <property type="entry name" value="FAD_binding_6"/>
    <property type="match status" value="1"/>
</dbReference>
<dbReference type="GO" id="GO:0051537">
    <property type="term" value="F:2 iron, 2 sulfur cluster binding"/>
    <property type="evidence" value="ECO:0007669"/>
    <property type="project" value="UniProtKB-KW"/>
</dbReference>
<dbReference type="InterPro" id="IPR039261">
    <property type="entry name" value="FNR_nucleotide-bd"/>
</dbReference>
<dbReference type="InterPro" id="IPR012675">
    <property type="entry name" value="Beta-grasp_dom_sf"/>
</dbReference>
<dbReference type="OrthoDB" id="9801223at2"/>
<dbReference type="CDD" id="cd06185">
    <property type="entry name" value="PDR_like"/>
    <property type="match status" value="1"/>
</dbReference>
<evidence type="ECO:0000313" key="10">
    <source>
        <dbReference type="EMBL" id="SDG75905.1"/>
    </source>
</evidence>
<protein>
    <submittedName>
        <fullName evidence="10">Vanillate O-demethylase ferredoxin subunit</fullName>
    </submittedName>
</protein>
<feature type="domain" description="FAD-binding FR-type" evidence="9">
    <location>
        <begin position="4"/>
        <end position="107"/>
    </location>
</feature>
<dbReference type="InterPro" id="IPR006058">
    <property type="entry name" value="2Fe2S_fd_BS"/>
</dbReference>
<evidence type="ECO:0000256" key="7">
    <source>
        <dbReference type="ARBA" id="ARBA00023014"/>
    </source>
</evidence>
<keyword evidence="10" id="KW-0489">Methyltransferase</keyword>
<evidence type="ECO:0000256" key="5">
    <source>
        <dbReference type="ARBA" id="ARBA00023002"/>
    </source>
</evidence>
<dbReference type="InterPro" id="IPR017938">
    <property type="entry name" value="Riboflavin_synthase-like_b-brl"/>
</dbReference>
<organism evidence="10 11">
    <name type="scientific">Vibrio xiamenensis</name>
    <dbReference type="NCBI Taxonomy" id="861298"/>
    <lineage>
        <taxon>Bacteria</taxon>
        <taxon>Pseudomonadati</taxon>
        <taxon>Pseudomonadota</taxon>
        <taxon>Gammaproteobacteria</taxon>
        <taxon>Vibrionales</taxon>
        <taxon>Vibrionaceae</taxon>
        <taxon>Vibrio</taxon>
    </lineage>
</organism>
<keyword evidence="11" id="KW-1185">Reference proteome</keyword>
<evidence type="ECO:0000259" key="9">
    <source>
        <dbReference type="PROSITE" id="PS51384"/>
    </source>
</evidence>
<dbReference type="SUPFAM" id="SSF63380">
    <property type="entry name" value="Riboflavin synthase domain-like"/>
    <property type="match status" value="1"/>
</dbReference>
<evidence type="ECO:0000256" key="1">
    <source>
        <dbReference type="ARBA" id="ARBA00022630"/>
    </source>
</evidence>
<keyword evidence="7" id="KW-0411">Iron-sulfur</keyword>
<dbReference type="InterPro" id="IPR036010">
    <property type="entry name" value="2Fe-2S_ferredoxin-like_sf"/>
</dbReference>
<dbReference type="Gene3D" id="2.40.30.10">
    <property type="entry name" value="Translation factors"/>
    <property type="match status" value="1"/>
</dbReference>
<dbReference type="PANTHER" id="PTHR47354">
    <property type="entry name" value="NADH OXIDOREDUCTASE HCR"/>
    <property type="match status" value="1"/>
</dbReference>
<dbReference type="RefSeq" id="WP_093269250.1">
    <property type="nucleotide sequence ID" value="NZ_FNDD01000002.1"/>
</dbReference>
<keyword evidence="10" id="KW-0808">Transferase</keyword>
<keyword evidence="6" id="KW-0408">Iron</keyword>
<dbReference type="PROSITE" id="PS51085">
    <property type="entry name" value="2FE2S_FER_2"/>
    <property type="match status" value="1"/>
</dbReference>
<sequence length="312" mass="33742">MSAEKRLSVRVVKKEQISAQIIRYRLVDDNGGDLPAFDAGAHIELDIAPGMTRAYSLCSDPSCARQYYDIAVKLEPEGRGGSQTLQREAKEGSVYSISAPKNYFALEPIASHHLLIGGGIGVTPLLAMAYELHAKQQPFTLVVCTKAGAPMPFAAELVASQWPVQHFSAGRDKLDFSSLLADLPADLHAYCCGPDGLMAAVKASCNLSDAQWHQESFTPIESAVSDHNLQIYLSASDQRIEVAQGESMLDAVRGAGFEIETVCEQGICGSCLVAWRDGSPKHNDQCLDDSERQEYLALCCAQCDSATLTLEL</sequence>
<name>A0A1G7WVE0_9VIBR</name>
<dbReference type="PROSITE" id="PS51384">
    <property type="entry name" value="FAD_FR"/>
    <property type="match status" value="1"/>
</dbReference>
<evidence type="ECO:0000256" key="4">
    <source>
        <dbReference type="ARBA" id="ARBA00022723"/>
    </source>
</evidence>
<reference evidence="10 11" key="1">
    <citation type="submission" date="2016-10" db="EMBL/GenBank/DDBJ databases">
        <authorList>
            <person name="de Groot N.N."/>
        </authorList>
    </citation>
    <scope>NUCLEOTIDE SEQUENCE [LARGE SCALE GENOMIC DNA]</scope>
    <source>
        <strain evidence="10 11">CGMCC 1.10228</strain>
    </source>
</reference>
<evidence type="ECO:0000256" key="3">
    <source>
        <dbReference type="ARBA" id="ARBA00022714"/>
    </source>
</evidence>
<dbReference type="Gene3D" id="3.10.20.30">
    <property type="match status" value="1"/>
</dbReference>
<dbReference type="SUPFAM" id="SSF52343">
    <property type="entry name" value="Ferredoxin reductase-like, C-terminal NADP-linked domain"/>
    <property type="match status" value="1"/>
</dbReference>
<dbReference type="GO" id="GO:0032259">
    <property type="term" value="P:methylation"/>
    <property type="evidence" value="ECO:0007669"/>
    <property type="project" value="UniProtKB-KW"/>
</dbReference>
<feature type="domain" description="2Fe-2S ferredoxin-type" evidence="8">
    <location>
        <begin position="229"/>
        <end position="312"/>
    </location>
</feature>
<dbReference type="PRINTS" id="PR00409">
    <property type="entry name" value="PHDIOXRDTASE"/>
</dbReference>
<dbReference type="GO" id="GO:0008168">
    <property type="term" value="F:methyltransferase activity"/>
    <property type="evidence" value="ECO:0007669"/>
    <property type="project" value="UniProtKB-KW"/>
</dbReference>
<dbReference type="Proteomes" id="UP000198854">
    <property type="component" value="Unassembled WGS sequence"/>
</dbReference>
<dbReference type="InterPro" id="IPR001041">
    <property type="entry name" value="2Fe-2S_ferredoxin-type"/>
</dbReference>
<evidence type="ECO:0000256" key="2">
    <source>
        <dbReference type="ARBA" id="ARBA00022692"/>
    </source>
</evidence>
<keyword evidence="2" id="KW-0472">Membrane</keyword>
<dbReference type="SUPFAM" id="SSF54292">
    <property type="entry name" value="2Fe-2S ferredoxin-like"/>
    <property type="match status" value="1"/>
</dbReference>
<keyword evidence="2" id="KW-0812">Transmembrane</keyword>
<gene>
    <name evidence="10" type="ORF">SAMN04488136_102193</name>
</gene>
<dbReference type="EMBL" id="FNDD01000002">
    <property type="protein sequence ID" value="SDG75905.1"/>
    <property type="molecule type" value="Genomic_DNA"/>
</dbReference>